<dbReference type="EMBL" id="CM001376">
    <property type="protein sequence ID" value="EHM13877.1"/>
    <property type="molecule type" value="Genomic_DNA"/>
</dbReference>
<reference evidence="1 2" key="1">
    <citation type="submission" date="2011-11" db="EMBL/GenBank/DDBJ databases">
        <title>The Noncontiguous Finished genome of Jonquetella anthropi DSM 22815.</title>
        <authorList>
            <consortium name="US DOE Joint Genome Institute (JGI-PGF)"/>
            <person name="Lucas S."/>
            <person name="Copeland A."/>
            <person name="Lapidus A."/>
            <person name="Glavina del Rio T."/>
            <person name="Dalin E."/>
            <person name="Tice H."/>
            <person name="Bruce D."/>
            <person name="Goodwin L."/>
            <person name="Pitluck S."/>
            <person name="Peters L."/>
            <person name="Mikhailova N."/>
            <person name="Held B."/>
            <person name="Kyrpides N."/>
            <person name="Mavromatis K."/>
            <person name="Ivanova N."/>
            <person name="Markowitz V."/>
            <person name="Cheng J.-F."/>
            <person name="Hugenholtz P."/>
            <person name="Woyke T."/>
            <person name="Wu D."/>
            <person name="Gronow S."/>
            <person name="Wellnitz S."/>
            <person name="Brambilla E."/>
            <person name="Klenk H.-P."/>
            <person name="Eisen J.A."/>
        </authorList>
    </citation>
    <scope>NUCLEOTIDE SEQUENCE [LARGE SCALE GENOMIC DNA]</scope>
    <source>
        <strain evidence="1 2">DSM 22815</strain>
    </source>
</reference>
<proteinExistence type="predicted"/>
<protein>
    <submittedName>
        <fullName evidence="1">Uncharacterized protein</fullName>
    </submittedName>
</protein>
<evidence type="ECO:0000313" key="1">
    <source>
        <dbReference type="EMBL" id="EHM13877.1"/>
    </source>
</evidence>
<organism evidence="1 2">
    <name type="scientific">Jonquetella anthropi DSM 22815</name>
    <dbReference type="NCBI Taxonomy" id="885272"/>
    <lineage>
        <taxon>Bacteria</taxon>
        <taxon>Thermotogati</taxon>
        <taxon>Synergistota</taxon>
        <taxon>Synergistia</taxon>
        <taxon>Synergistales</taxon>
        <taxon>Dethiosulfovibrionaceae</taxon>
        <taxon>Jonquetella</taxon>
    </lineage>
</organism>
<gene>
    <name evidence="1" type="ORF">JonanDRAFT_1515</name>
</gene>
<evidence type="ECO:0000313" key="2">
    <source>
        <dbReference type="Proteomes" id="UP000003806"/>
    </source>
</evidence>
<dbReference type="HOGENOM" id="CLU_2493748_0_0_0"/>
<keyword evidence="2" id="KW-1185">Reference proteome</keyword>
<dbReference type="RefSeq" id="WP_008519698.1">
    <property type="nucleotide sequence ID" value="NZ_CM001376.1"/>
</dbReference>
<dbReference type="Proteomes" id="UP000003806">
    <property type="component" value="Chromosome"/>
</dbReference>
<name>H0UJB0_9BACT</name>
<sequence>MTYWEVRASATGRWDSNIRVVASILPVRDVAEARRRGATEEKFWQEADEKARRVASRAGLPSQAASQLIRRAKSNPCLETFLLIVY</sequence>
<accession>H0UJB0</accession>
<dbReference type="AlphaFoldDB" id="H0UJB0"/>